<organism evidence="2 3">
    <name type="scientific">Hungatella effluvii</name>
    <dbReference type="NCBI Taxonomy" id="1096246"/>
    <lineage>
        <taxon>Bacteria</taxon>
        <taxon>Bacillati</taxon>
        <taxon>Bacillota</taxon>
        <taxon>Clostridia</taxon>
        <taxon>Lachnospirales</taxon>
        <taxon>Lachnospiraceae</taxon>
        <taxon>Hungatella</taxon>
    </lineage>
</organism>
<dbReference type="InterPro" id="IPR000073">
    <property type="entry name" value="AB_hydrolase_1"/>
</dbReference>
<comment type="caution">
    <text evidence="2">The sequence shown here is derived from an EMBL/GenBank/DDBJ whole genome shotgun (WGS) entry which is preliminary data.</text>
</comment>
<dbReference type="RefSeq" id="WP_110325674.1">
    <property type="nucleotide sequence ID" value="NZ_QJKD01000020.1"/>
</dbReference>
<evidence type="ECO:0000259" key="1">
    <source>
        <dbReference type="Pfam" id="PF00561"/>
    </source>
</evidence>
<dbReference type="Gene3D" id="3.40.50.1820">
    <property type="entry name" value="alpha/beta hydrolase"/>
    <property type="match status" value="1"/>
</dbReference>
<name>A0A2V3Y9X2_9FIRM</name>
<feature type="domain" description="AB hydrolase-1" evidence="1">
    <location>
        <begin position="23"/>
        <end position="128"/>
    </location>
</feature>
<dbReference type="AlphaFoldDB" id="A0A2V3Y9X2"/>
<proteinExistence type="predicted"/>
<dbReference type="GeneID" id="86064368"/>
<dbReference type="InterPro" id="IPR029058">
    <property type="entry name" value="AB_hydrolase_fold"/>
</dbReference>
<protein>
    <submittedName>
        <fullName evidence="2">Pimeloyl-ACP methyl ester carboxylesterase</fullName>
    </submittedName>
</protein>
<dbReference type="SUPFAM" id="SSF53474">
    <property type="entry name" value="alpha/beta-Hydrolases"/>
    <property type="match status" value="1"/>
</dbReference>
<sequence length="272" mass="29941">MKKNLTVHVNGIDFYCEMGGSGPAIVLVPDGCNDCGPFEKLMEYLSDEYTVITFDMRGGSRSSDPYPEAVTPSRLADDVAGIIQKLNLGPVAAAYGCSSGGQTVLALGKRHPELCNCILPHEAALQADTPLPGAGFIFFDNIETFRTLMQGCKVQPDELWGVGNKAGIETVTPEMHNRMEKNHEFWLQYYRGKVDMDRYMVEDFEKMPPVEFTVGTWTPSWLVVANLETAKRGDCPVTWLHCAHHPELTCPEDLAAHIKAAAKKYAGQSIGI</sequence>
<evidence type="ECO:0000313" key="2">
    <source>
        <dbReference type="EMBL" id="PXX46378.1"/>
    </source>
</evidence>
<dbReference type="Pfam" id="PF00561">
    <property type="entry name" value="Abhydrolase_1"/>
    <property type="match status" value="1"/>
</dbReference>
<dbReference type="EMBL" id="QJKD01000020">
    <property type="protein sequence ID" value="PXX46378.1"/>
    <property type="molecule type" value="Genomic_DNA"/>
</dbReference>
<gene>
    <name evidence="2" type="ORF">DFR60_12017</name>
</gene>
<keyword evidence="3" id="KW-1185">Reference proteome</keyword>
<dbReference type="Proteomes" id="UP000248057">
    <property type="component" value="Unassembled WGS sequence"/>
</dbReference>
<accession>A0A2V3Y9X2</accession>
<reference evidence="2 3" key="1">
    <citation type="submission" date="2018-05" db="EMBL/GenBank/DDBJ databases">
        <title>Genomic Encyclopedia of Type Strains, Phase IV (KMG-IV): sequencing the most valuable type-strain genomes for metagenomic binning, comparative biology and taxonomic classification.</title>
        <authorList>
            <person name="Goeker M."/>
        </authorList>
    </citation>
    <scope>NUCLEOTIDE SEQUENCE [LARGE SCALE GENOMIC DNA]</scope>
    <source>
        <strain evidence="2 3">DSM 24995</strain>
    </source>
</reference>
<evidence type="ECO:0000313" key="3">
    <source>
        <dbReference type="Proteomes" id="UP000248057"/>
    </source>
</evidence>